<gene>
    <name evidence="7" type="ORF">CI238_00765</name>
</gene>
<dbReference type="PRINTS" id="PR00463">
    <property type="entry name" value="EP450I"/>
</dbReference>
<dbReference type="InterPro" id="IPR001128">
    <property type="entry name" value="Cyt_P450"/>
</dbReference>
<comment type="similarity">
    <text evidence="1">Belongs to the cytochrome P450 family.</text>
</comment>
<dbReference type="EMBL" id="LFIW01002480">
    <property type="protein sequence ID" value="KZL69550.1"/>
    <property type="molecule type" value="Genomic_DNA"/>
</dbReference>
<dbReference type="GO" id="GO:0020037">
    <property type="term" value="F:heme binding"/>
    <property type="evidence" value="ECO:0007669"/>
    <property type="project" value="InterPro"/>
</dbReference>
<accession>A0A166RPU2</accession>
<comment type="cofactor">
    <cofactor evidence="6">
        <name>heme</name>
        <dbReference type="ChEBI" id="CHEBI:30413"/>
    </cofactor>
</comment>
<dbReference type="InterPro" id="IPR050364">
    <property type="entry name" value="Cytochrome_P450_fung"/>
</dbReference>
<dbReference type="InterPro" id="IPR036396">
    <property type="entry name" value="Cyt_P450_sf"/>
</dbReference>
<evidence type="ECO:0000256" key="3">
    <source>
        <dbReference type="ARBA" id="ARBA00023002"/>
    </source>
</evidence>
<keyword evidence="3" id="KW-0560">Oxidoreductase</keyword>
<evidence type="ECO:0000256" key="6">
    <source>
        <dbReference type="PIRSR" id="PIRSR602401-1"/>
    </source>
</evidence>
<evidence type="ECO:0000256" key="4">
    <source>
        <dbReference type="ARBA" id="ARBA00023004"/>
    </source>
</evidence>
<dbReference type="STRING" id="1573173.A0A166RPU2"/>
<evidence type="ECO:0000256" key="2">
    <source>
        <dbReference type="ARBA" id="ARBA00022723"/>
    </source>
</evidence>
<proteinExistence type="inferred from homology"/>
<reference evidence="7 8" key="1">
    <citation type="submission" date="2015-06" db="EMBL/GenBank/DDBJ databases">
        <title>Survival trade-offs in plant roots during colonization by closely related pathogenic and mutualistic fungi.</title>
        <authorList>
            <person name="Hacquard S."/>
            <person name="Kracher B."/>
            <person name="Hiruma K."/>
            <person name="Weinman A."/>
            <person name="Muench P."/>
            <person name="Garrido Oter R."/>
            <person name="Ver Loren van Themaat E."/>
            <person name="Dallerey J.-F."/>
            <person name="Damm U."/>
            <person name="Henrissat B."/>
            <person name="Lespinet O."/>
            <person name="Thon M."/>
            <person name="Kemen E."/>
            <person name="McHardy A.C."/>
            <person name="Schulze-Lefert P."/>
            <person name="O'Connell R.J."/>
        </authorList>
    </citation>
    <scope>NUCLEOTIDE SEQUENCE [LARGE SCALE GENOMIC DNA]</scope>
    <source>
        <strain evidence="7 8">MAFF 238704</strain>
    </source>
</reference>
<dbReference type="PANTHER" id="PTHR46300:SF2">
    <property type="entry name" value="CYTOCHROME P450 MONOOXYGENASE ALNH-RELATED"/>
    <property type="match status" value="1"/>
</dbReference>
<dbReference type="InterPro" id="IPR002401">
    <property type="entry name" value="Cyt_P450_E_grp-I"/>
</dbReference>
<evidence type="ECO:0000256" key="1">
    <source>
        <dbReference type="ARBA" id="ARBA00010617"/>
    </source>
</evidence>
<comment type="caution">
    <text evidence="7">The sequence shown here is derived from an EMBL/GenBank/DDBJ whole genome shotgun (WGS) entry which is preliminary data.</text>
</comment>
<dbReference type="GO" id="GO:0005506">
    <property type="term" value="F:iron ion binding"/>
    <property type="evidence" value="ECO:0007669"/>
    <property type="project" value="InterPro"/>
</dbReference>
<dbReference type="Proteomes" id="UP000076584">
    <property type="component" value="Unassembled WGS sequence"/>
</dbReference>
<name>A0A166RPU2_COLIC</name>
<feature type="non-terminal residue" evidence="7">
    <location>
        <position position="1"/>
    </location>
</feature>
<feature type="binding site" description="axial binding residue" evidence="6">
    <location>
        <position position="488"/>
    </location>
    <ligand>
        <name>heme</name>
        <dbReference type="ChEBI" id="CHEBI:30413"/>
    </ligand>
    <ligandPart>
        <name>Fe</name>
        <dbReference type="ChEBI" id="CHEBI:18248"/>
    </ligandPart>
</feature>
<keyword evidence="4 6" id="KW-0408">Iron</keyword>
<dbReference type="GO" id="GO:0004497">
    <property type="term" value="F:monooxygenase activity"/>
    <property type="evidence" value="ECO:0007669"/>
    <property type="project" value="UniProtKB-KW"/>
</dbReference>
<dbReference type="GO" id="GO:0016705">
    <property type="term" value="F:oxidoreductase activity, acting on paired donors, with incorporation or reduction of molecular oxygen"/>
    <property type="evidence" value="ECO:0007669"/>
    <property type="project" value="InterPro"/>
</dbReference>
<evidence type="ECO:0000256" key="5">
    <source>
        <dbReference type="ARBA" id="ARBA00023033"/>
    </source>
</evidence>
<dbReference type="Gene3D" id="1.10.630.10">
    <property type="entry name" value="Cytochrome P450"/>
    <property type="match status" value="1"/>
</dbReference>
<keyword evidence="8" id="KW-1185">Reference proteome</keyword>
<keyword evidence="6" id="KW-0349">Heme</keyword>
<dbReference type="Pfam" id="PF00067">
    <property type="entry name" value="p450"/>
    <property type="match status" value="1"/>
</dbReference>
<keyword evidence="2 6" id="KW-0479">Metal-binding</keyword>
<keyword evidence="5" id="KW-0503">Monooxygenase</keyword>
<dbReference type="AlphaFoldDB" id="A0A166RPU2"/>
<organism evidence="7 8">
    <name type="scientific">Colletotrichum incanum</name>
    <name type="common">Soybean anthracnose fungus</name>
    <dbReference type="NCBI Taxonomy" id="1573173"/>
    <lineage>
        <taxon>Eukaryota</taxon>
        <taxon>Fungi</taxon>
        <taxon>Dikarya</taxon>
        <taxon>Ascomycota</taxon>
        <taxon>Pezizomycotina</taxon>
        <taxon>Sordariomycetes</taxon>
        <taxon>Hypocreomycetidae</taxon>
        <taxon>Glomerellales</taxon>
        <taxon>Glomerellaceae</taxon>
        <taxon>Colletotrichum</taxon>
        <taxon>Colletotrichum spaethianum species complex</taxon>
    </lineage>
</organism>
<sequence length="572" mass="64760">LPGLSVRSTGKQRRKYVGKIYFRSSCDLLLGMIESTNIITPGLTFGSGYSSIIWIAPAIILIYKILTFGSRERHLPPGPPTVPILGNAHLIPSKGFYSKLKEWSGQYGSVYSLKVGQSTMVVLNDRRAVYELLGQKGAWYTDRPVDQQIIISTQGENIALMHEGPKWRAERKIAASYFAPKKLDSDLKLVQEAEIARLMYDLLEKPKNFRESIKRTTASVASITIYGHLAPDWGSFWAYAVYIAMDAISKAIEPGTYLPVDQFPILKLIPDRWNEPKQRGKQFYVTMTDIWNEARDRVDNRRRNGDKRDSLLDKLLEEDIKCDVPLSYTDLNNFLGGLHMGASDTTATATFTSILFLAKHPEFQEKARVELDQVCGSERVPKWTDFNDLPYINCIVKEGLRIRPVIPAGIPHRAKQDHWYDGMLIPAGSTIFIPAYALNHSSDSSPDPSAYNPDHFIPQASKLAPELAAASRYNERDHYSYGAGRRICVGLHLAERTQWRIIAQILWAFRIEPGVGSDGKAIELDTSYAAYEEGFLHSPKDYNVRFVPRSERHAEILRKEFGDIGGFLRRWE</sequence>
<dbReference type="PANTHER" id="PTHR46300">
    <property type="entry name" value="P450, PUTATIVE (EUROFUNG)-RELATED-RELATED"/>
    <property type="match status" value="1"/>
</dbReference>
<protein>
    <submittedName>
        <fullName evidence="7">Cytochrome p450 2d18</fullName>
    </submittedName>
</protein>
<dbReference type="SUPFAM" id="SSF48264">
    <property type="entry name" value="Cytochrome P450"/>
    <property type="match status" value="1"/>
</dbReference>
<evidence type="ECO:0000313" key="7">
    <source>
        <dbReference type="EMBL" id="KZL69550.1"/>
    </source>
</evidence>
<evidence type="ECO:0000313" key="8">
    <source>
        <dbReference type="Proteomes" id="UP000076584"/>
    </source>
</evidence>